<name>A0ABR0R1B8_GOSAR</name>
<accession>A0ABR0R1B8</accession>
<dbReference type="Proteomes" id="UP001358586">
    <property type="component" value="Chromosome 1"/>
</dbReference>
<sequence length="101" mass="11682">MPLKMRALAALLVDLHLNSSNSHGSSPLSIHFPLRSSFTRQQEFRSIRHGRRNEAFRDRILQSMAALELEEEKQVKGAEITMQQAEDYFDSVMETAMDEFR</sequence>
<gene>
    <name evidence="1" type="ORF">PVK06_001495</name>
</gene>
<evidence type="ECO:0000313" key="1">
    <source>
        <dbReference type="EMBL" id="KAK5845324.1"/>
    </source>
</evidence>
<evidence type="ECO:0000313" key="2">
    <source>
        <dbReference type="Proteomes" id="UP001358586"/>
    </source>
</evidence>
<proteinExistence type="predicted"/>
<keyword evidence="2" id="KW-1185">Reference proteome</keyword>
<dbReference type="EMBL" id="JARKNE010000001">
    <property type="protein sequence ID" value="KAK5845324.1"/>
    <property type="molecule type" value="Genomic_DNA"/>
</dbReference>
<comment type="caution">
    <text evidence="1">The sequence shown here is derived from an EMBL/GenBank/DDBJ whole genome shotgun (WGS) entry which is preliminary data.</text>
</comment>
<protein>
    <submittedName>
        <fullName evidence="1">Uncharacterized protein</fullName>
    </submittedName>
</protein>
<reference evidence="1 2" key="1">
    <citation type="submission" date="2023-03" db="EMBL/GenBank/DDBJ databases">
        <title>WGS of Gossypium arboreum.</title>
        <authorList>
            <person name="Yu D."/>
        </authorList>
    </citation>
    <scope>NUCLEOTIDE SEQUENCE [LARGE SCALE GENOMIC DNA]</scope>
    <source>
        <tissue evidence="1">Leaf</tissue>
    </source>
</reference>
<organism evidence="1 2">
    <name type="scientific">Gossypium arboreum</name>
    <name type="common">Tree cotton</name>
    <name type="synonym">Gossypium nanking</name>
    <dbReference type="NCBI Taxonomy" id="29729"/>
    <lineage>
        <taxon>Eukaryota</taxon>
        <taxon>Viridiplantae</taxon>
        <taxon>Streptophyta</taxon>
        <taxon>Embryophyta</taxon>
        <taxon>Tracheophyta</taxon>
        <taxon>Spermatophyta</taxon>
        <taxon>Magnoliopsida</taxon>
        <taxon>eudicotyledons</taxon>
        <taxon>Gunneridae</taxon>
        <taxon>Pentapetalae</taxon>
        <taxon>rosids</taxon>
        <taxon>malvids</taxon>
        <taxon>Malvales</taxon>
        <taxon>Malvaceae</taxon>
        <taxon>Malvoideae</taxon>
        <taxon>Gossypium</taxon>
    </lineage>
</organism>